<comment type="caution">
    <text evidence="1">The sequence shown here is derived from an EMBL/GenBank/DDBJ whole genome shotgun (WGS) entry which is preliminary data.</text>
</comment>
<keyword evidence="2" id="KW-1185">Reference proteome</keyword>
<evidence type="ECO:0000313" key="2">
    <source>
        <dbReference type="Proteomes" id="UP001218579"/>
    </source>
</evidence>
<protein>
    <recommendedName>
        <fullName evidence="3">SpoIIAA-like</fullName>
    </recommendedName>
</protein>
<evidence type="ECO:0000313" key="1">
    <source>
        <dbReference type="EMBL" id="MDC7676195.1"/>
    </source>
</evidence>
<dbReference type="RefSeq" id="WP_272744544.1">
    <property type="nucleotide sequence ID" value="NZ_JAQQKV010000002.1"/>
</dbReference>
<dbReference type="EMBL" id="JAQQKV010000002">
    <property type="protein sequence ID" value="MDC7676195.1"/>
    <property type="molecule type" value="Genomic_DNA"/>
</dbReference>
<organism evidence="1 2">
    <name type="scientific">Asticcacaulis machinosus</name>
    <dbReference type="NCBI Taxonomy" id="2984211"/>
    <lineage>
        <taxon>Bacteria</taxon>
        <taxon>Pseudomonadati</taxon>
        <taxon>Pseudomonadota</taxon>
        <taxon>Alphaproteobacteria</taxon>
        <taxon>Caulobacterales</taxon>
        <taxon>Caulobacteraceae</taxon>
        <taxon>Asticcacaulis</taxon>
    </lineage>
</organism>
<evidence type="ECO:0008006" key="3">
    <source>
        <dbReference type="Google" id="ProtNLM"/>
    </source>
</evidence>
<gene>
    <name evidence="1" type="ORF">PQU98_08640</name>
</gene>
<sequence>MPQSSRRPESTRYRFRVRLDPKRRLVIVRIIGNMKSTHLVDQIFSAARKLDRPWAWRRLIDLRDFSGFIEFEDIEHLARRWQFLTRDVIHKGRTAIVSKSPLDLARVSTIAPLFPDEIFRGFDSFDEAVDWLEAGNL</sequence>
<reference evidence="1 2" key="1">
    <citation type="submission" date="2023-01" db="EMBL/GenBank/DDBJ databases">
        <title>Novel species of the genus Asticcacaulis isolated from rivers.</title>
        <authorList>
            <person name="Lu H."/>
        </authorList>
    </citation>
    <scope>NUCLEOTIDE SEQUENCE [LARGE SCALE GENOMIC DNA]</scope>
    <source>
        <strain evidence="1 2">LKC15W</strain>
    </source>
</reference>
<dbReference type="SUPFAM" id="SSF52091">
    <property type="entry name" value="SpoIIaa-like"/>
    <property type="match status" value="1"/>
</dbReference>
<accession>A0ABT5HJ74</accession>
<name>A0ABT5HJ74_9CAUL</name>
<proteinExistence type="predicted"/>
<dbReference type="InterPro" id="IPR036513">
    <property type="entry name" value="STAS_dom_sf"/>
</dbReference>
<dbReference type="Proteomes" id="UP001218579">
    <property type="component" value="Unassembled WGS sequence"/>
</dbReference>